<sequence length="423" mass="47350">MSQGLQLLSAVLAANSRAAMRMLDPGLFTPEELPARNFIVNHYRAYGQRPTPEVCRENGHRLVPATEPVDYYLTRVKNRAIGRAWQAAHPSFAQAMAQANVEQGVQVLTQMVREANRFNTTSAVISLADAAQMVREDYDVARDLDGLRGITFGWEPLDQITLGQADGDVTVFVARPGIGKSWTMLYCALAAWRAGHSVLFVSMEMTVLQTARRYIAMLSGLNPKSIREGRMSTWAQDLLYDTINSTENGAPFHFLAGDLERSVADVDNLAMEFTPDIIFVDAAYLLDPENRGGKFAKYAKHETLQDVFKGLKQLATRRNVPVTVSVQFNRTKDEQGKKGLDQIGGSDWIGQIASNVLSIDLGEEPNQRTTRRYKLHKARDADDGFEFETNFAFSPFDMEFRREIIDDETAATAEMVDLQEHML</sequence>
<dbReference type="SUPFAM" id="SSF52540">
    <property type="entry name" value="P-loop containing nucleoside triphosphate hydrolases"/>
    <property type="match status" value="1"/>
</dbReference>
<keyword evidence="2" id="KW-0067">ATP-binding</keyword>
<dbReference type="AlphaFoldDB" id="B8IMP6"/>
<feature type="domain" description="SF4 helicase" evidence="1">
    <location>
        <begin position="143"/>
        <end position="410"/>
    </location>
</feature>
<dbReference type="Pfam" id="PF03796">
    <property type="entry name" value="DnaB_C"/>
    <property type="match status" value="1"/>
</dbReference>
<dbReference type="HOGENOM" id="CLU_648613_0_0_5"/>
<keyword evidence="2" id="KW-0378">Hydrolase</keyword>
<proteinExistence type="predicted"/>
<dbReference type="PANTHER" id="PTHR30153:SF2">
    <property type="entry name" value="REPLICATIVE DNA HELICASE"/>
    <property type="match status" value="1"/>
</dbReference>
<evidence type="ECO:0000259" key="1">
    <source>
        <dbReference type="PROSITE" id="PS51199"/>
    </source>
</evidence>
<gene>
    <name evidence="2" type="ordered locus">Mnod_5394</name>
</gene>
<dbReference type="GO" id="GO:0003678">
    <property type="term" value="F:DNA helicase activity"/>
    <property type="evidence" value="ECO:0007669"/>
    <property type="project" value="InterPro"/>
</dbReference>
<dbReference type="PANTHER" id="PTHR30153">
    <property type="entry name" value="REPLICATIVE DNA HELICASE DNAB"/>
    <property type="match status" value="1"/>
</dbReference>
<dbReference type="GO" id="GO:0005524">
    <property type="term" value="F:ATP binding"/>
    <property type="evidence" value="ECO:0007669"/>
    <property type="project" value="InterPro"/>
</dbReference>
<name>B8IMP6_METNO</name>
<dbReference type="Proteomes" id="UP000008207">
    <property type="component" value="Chromosome"/>
</dbReference>
<dbReference type="Gene3D" id="3.40.50.300">
    <property type="entry name" value="P-loop containing nucleotide triphosphate hydrolases"/>
    <property type="match status" value="1"/>
</dbReference>
<dbReference type="InterPro" id="IPR027417">
    <property type="entry name" value="P-loop_NTPase"/>
</dbReference>
<keyword evidence="3" id="KW-1185">Reference proteome</keyword>
<dbReference type="OrthoDB" id="8478588at2"/>
<dbReference type="RefSeq" id="WP_015931848.1">
    <property type="nucleotide sequence ID" value="NC_011894.1"/>
</dbReference>
<evidence type="ECO:0000313" key="3">
    <source>
        <dbReference type="Proteomes" id="UP000008207"/>
    </source>
</evidence>
<protein>
    <submittedName>
        <fullName evidence="2">DnaB domain protein helicase domain protein</fullName>
    </submittedName>
</protein>
<keyword evidence="2" id="KW-0547">Nucleotide-binding</keyword>
<dbReference type="STRING" id="460265.Mnod_5394"/>
<dbReference type="eggNOG" id="COG0305">
    <property type="taxonomic scope" value="Bacteria"/>
</dbReference>
<dbReference type="GO" id="GO:0006260">
    <property type="term" value="P:DNA replication"/>
    <property type="evidence" value="ECO:0007669"/>
    <property type="project" value="InterPro"/>
</dbReference>
<keyword evidence="2" id="KW-0347">Helicase</keyword>
<evidence type="ECO:0000313" key="2">
    <source>
        <dbReference type="EMBL" id="ACL60239.1"/>
    </source>
</evidence>
<dbReference type="InterPro" id="IPR007694">
    <property type="entry name" value="DNA_helicase_DnaB-like_C"/>
</dbReference>
<dbReference type="PROSITE" id="PS51199">
    <property type="entry name" value="SF4_HELICASE"/>
    <property type="match status" value="1"/>
</dbReference>
<dbReference type="EMBL" id="CP001349">
    <property type="protein sequence ID" value="ACL60239.1"/>
    <property type="molecule type" value="Genomic_DNA"/>
</dbReference>
<organism evidence="2 3">
    <name type="scientific">Methylobacterium nodulans (strain LMG 21967 / CNCM I-2342 / ORS 2060)</name>
    <dbReference type="NCBI Taxonomy" id="460265"/>
    <lineage>
        <taxon>Bacteria</taxon>
        <taxon>Pseudomonadati</taxon>
        <taxon>Pseudomonadota</taxon>
        <taxon>Alphaproteobacteria</taxon>
        <taxon>Hyphomicrobiales</taxon>
        <taxon>Methylobacteriaceae</taxon>
        <taxon>Methylobacterium</taxon>
    </lineage>
</organism>
<reference evidence="2 3" key="1">
    <citation type="submission" date="2009-01" db="EMBL/GenBank/DDBJ databases">
        <title>Complete sequence of chromosome of Methylobacterium nodulans ORS 2060.</title>
        <authorList>
            <consortium name="US DOE Joint Genome Institute"/>
            <person name="Lucas S."/>
            <person name="Copeland A."/>
            <person name="Lapidus A."/>
            <person name="Glavina del Rio T."/>
            <person name="Dalin E."/>
            <person name="Tice H."/>
            <person name="Bruce D."/>
            <person name="Goodwin L."/>
            <person name="Pitluck S."/>
            <person name="Sims D."/>
            <person name="Brettin T."/>
            <person name="Detter J.C."/>
            <person name="Han C."/>
            <person name="Larimer F."/>
            <person name="Land M."/>
            <person name="Hauser L."/>
            <person name="Kyrpides N."/>
            <person name="Ivanova N."/>
            <person name="Marx C.J."/>
            <person name="Richardson P."/>
        </authorList>
    </citation>
    <scope>NUCLEOTIDE SEQUENCE [LARGE SCALE GENOMIC DNA]</scope>
    <source>
        <strain evidence="3">LMG 21967 / CNCM I-2342 / ORS 2060</strain>
    </source>
</reference>
<accession>B8IMP6</accession>
<dbReference type="GO" id="GO:0005829">
    <property type="term" value="C:cytosol"/>
    <property type="evidence" value="ECO:0007669"/>
    <property type="project" value="TreeGrafter"/>
</dbReference>
<dbReference type="KEGG" id="mno:Mnod_5394"/>